<feature type="transmembrane region" description="Helical" evidence="8">
    <location>
        <begin position="92"/>
        <end position="113"/>
    </location>
</feature>
<dbReference type="Pfam" id="PF01040">
    <property type="entry name" value="UbiA"/>
    <property type="match status" value="1"/>
</dbReference>
<feature type="transmembrane region" description="Helical" evidence="8">
    <location>
        <begin position="119"/>
        <end position="136"/>
    </location>
</feature>
<evidence type="ECO:0008006" key="10">
    <source>
        <dbReference type="Google" id="ProtNLM"/>
    </source>
</evidence>
<dbReference type="HAMAP" id="MF_01635">
    <property type="entry name" value="UbiA"/>
    <property type="match status" value="1"/>
</dbReference>
<dbReference type="GO" id="GO:0005886">
    <property type="term" value="C:plasma membrane"/>
    <property type="evidence" value="ECO:0007669"/>
    <property type="project" value="TreeGrafter"/>
</dbReference>
<evidence type="ECO:0000256" key="1">
    <source>
        <dbReference type="ARBA" id="ARBA00001946"/>
    </source>
</evidence>
<organism evidence="9">
    <name type="scientific">marine metagenome</name>
    <dbReference type="NCBI Taxonomy" id="408172"/>
    <lineage>
        <taxon>unclassified sequences</taxon>
        <taxon>metagenomes</taxon>
        <taxon>ecological metagenomes</taxon>
    </lineage>
</organism>
<evidence type="ECO:0000256" key="5">
    <source>
        <dbReference type="ARBA" id="ARBA00022692"/>
    </source>
</evidence>
<dbReference type="FunFam" id="1.20.120.1780:FF:000001">
    <property type="entry name" value="4-hydroxybenzoate octaprenyltransferase"/>
    <property type="match status" value="1"/>
</dbReference>
<dbReference type="InterPro" id="IPR039653">
    <property type="entry name" value="Prenyltransferase"/>
</dbReference>
<dbReference type="InterPro" id="IPR000537">
    <property type="entry name" value="UbiA_prenyltransferase"/>
</dbReference>
<keyword evidence="6 8" id="KW-1133">Transmembrane helix</keyword>
<dbReference type="InterPro" id="IPR044878">
    <property type="entry name" value="UbiA_sf"/>
</dbReference>
<comment type="similarity">
    <text evidence="3">Belongs to the UbiA prenyltransferase family.</text>
</comment>
<name>A0A381X992_9ZZZZ</name>
<dbReference type="NCBIfam" id="TIGR01474">
    <property type="entry name" value="ubiA_proteo"/>
    <property type="match status" value="1"/>
</dbReference>
<feature type="transmembrane region" description="Helical" evidence="8">
    <location>
        <begin position="212"/>
        <end position="232"/>
    </location>
</feature>
<evidence type="ECO:0000256" key="2">
    <source>
        <dbReference type="ARBA" id="ARBA00004141"/>
    </source>
</evidence>
<dbReference type="Gene3D" id="1.10.357.140">
    <property type="entry name" value="UbiA prenyltransferase"/>
    <property type="match status" value="1"/>
</dbReference>
<dbReference type="PROSITE" id="PS00943">
    <property type="entry name" value="UBIA"/>
    <property type="match status" value="1"/>
</dbReference>
<feature type="transmembrane region" description="Helical" evidence="8">
    <location>
        <begin position="21"/>
        <end position="41"/>
    </location>
</feature>
<keyword evidence="5 8" id="KW-0812">Transmembrane</keyword>
<dbReference type="PANTHER" id="PTHR11048:SF28">
    <property type="entry name" value="4-HYDROXYBENZOATE POLYPRENYLTRANSFERASE, MITOCHONDRIAL"/>
    <property type="match status" value="1"/>
</dbReference>
<accession>A0A381X992</accession>
<dbReference type="FunFam" id="1.10.357.140:FF:000008">
    <property type="entry name" value="4-hydroxybenzoate octaprenyltransferase"/>
    <property type="match status" value="1"/>
</dbReference>
<dbReference type="CDD" id="cd13959">
    <property type="entry name" value="PT_UbiA_COQ2"/>
    <property type="match status" value="1"/>
</dbReference>
<comment type="cofactor">
    <cofactor evidence="1">
        <name>Mg(2+)</name>
        <dbReference type="ChEBI" id="CHEBI:18420"/>
    </cofactor>
</comment>
<dbReference type="InterPro" id="IPR030470">
    <property type="entry name" value="UbiA_prenylTrfase_CS"/>
</dbReference>
<evidence type="ECO:0000256" key="7">
    <source>
        <dbReference type="ARBA" id="ARBA00023136"/>
    </source>
</evidence>
<feature type="transmembrane region" description="Helical" evidence="8">
    <location>
        <begin position="238"/>
        <end position="255"/>
    </location>
</feature>
<feature type="transmembrane region" description="Helical" evidence="8">
    <location>
        <begin position="170"/>
        <end position="191"/>
    </location>
</feature>
<dbReference type="EMBL" id="UINC01014210">
    <property type="protein sequence ID" value="SVA60803.1"/>
    <property type="molecule type" value="Genomic_DNA"/>
</dbReference>
<reference evidence="9" key="1">
    <citation type="submission" date="2018-05" db="EMBL/GenBank/DDBJ databases">
        <authorList>
            <person name="Lanie J.A."/>
            <person name="Ng W.-L."/>
            <person name="Kazmierczak K.M."/>
            <person name="Andrzejewski T.M."/>
            <person name="Davidsen T.M."/>
            <person name="Wayne K.J."/>
            <person name="Tettelin H."/>
            <person name="Glass J.I."/>
            <person name="Rusch D."/>
            <person name="Podicherti R."/>
            <person name="Tsui H.-C.T."/>
            <person name="Winkler M.E."/>
        </authorList>
    </citation>
    <scope>NUCLEOTIDE SEQUENCE</scope>
</reference>
<evidence type="ECO:0000256" key="6">
    <source>
        <dbReference type="ARBA" id="ARBA00022989"/>
    </source>
</evidence>
<protein>
    <recommendedName>
        <fullName evidence="10">4-hydroxybenzoate polyprenyltransferase</fullName>
    </recommendedName>
</protein>
<dbReference type="InterPro" id="IPR006370">
    <property type="entry name" value="HB_polyprenyltransferase-like"/>
</dbReference>
<evidence type="ECO:0000256" key="3">
    <source>
        <dbReference type="ARBA" id="ARBA00005985"/>
    </source>
</evidence>
<feature type="transmembrane region" description="Helical" evidence="8">
    <location>
        <begin position="47"/>
        <end position="71"/>
    </location>
</feature>
<comment type="subcellular location">
    <subcellularLocation>
        <location evidence="2">Membrane</location>
        <topology evidence="2">Multi-pass membrane protein</topology>
    </subcellularLocation>
</comment>
<sequence>MLDKIIPKKIIHIFDLIRLDKPIGFMLLLWPCWFALAYIQQNIFEQIAWYAYLFFGAFLMRSAGCIINDLVDIKLDRNVERTADRPLTSNKVNTLEAIVLLIFLLFLSFLILLNFDYKAILLGLASIPLIVFYPFMKRYTYWPQLALGIVFNWGVLIVAIQFIGEITFNFLLLYIACIFWTLAYDTIYAYQDRNDDINNNIKSTAVLFGYKGYKYVQIFYNIFFIIIGFLGFYSSQSFISLIVIIALIIAMNIYLKKWRLDSRESCNYYFKFNNVIGFSCFLFLVLF</sequence>
<dbReference type="GO" id="GO:0006744">
    <property type="term" value="P:ubiquinone biosynthetic process"/>
    <property type="evidence" value="ECO:0007669"/>
    <property type="project" value="TreeGrafter"/>
</dbReference>
<evidence type="ECO:0000313" key="9">
    <source>
        <dbReference type="EMBL" id="SVA60803.1"/>
    </source>
</evidence>
<dbReference type="AlphaFoldDB" id="A0A381X992"/>
<evidence type="ECO:0000256" key="4">
    <source>
        <dbReference type="ARBA" id="ARBA00022679"/>
    </source>
</evidence>
<feature type="transmembrane region" description="Helical" evidence="8">
    <location>
        <begin position="267"/>
        <end position="286"/>
    </location>
</feature>
<feature type="transmembrane region" description="Helical" evidence="8">
    <location>
        <begin position="145"/>
        <end position="164"/>
    </location>
</feature>
<keyword evidence="7 8" id="KW-0472">Membrane</keyword>
<dbReference type="GO" id="GO:0004659">
    <property type="term" value="F:prenyltransferase activity"/>
    <property type="evidence" value="ECO:0007669"/>
    <property type="project" value="InterPro"/>
</dbReference>
<proteinExistence type="inferred from homology"/>
<evidence type="ECO:0000256" key="8">
    <source>
        <dbReference type="SAM" id="Phobius"/>
    </source>
</evidence>
<keyword evidence="4" id="KW-0808">Transferase</keyword>
<dbReference type="Gene3D" id="1.20.120.1780">
    <property type="entry name" value="UbiA prenyltransferase"/>
    <property type="match status" value="1"/>
</dbReference>
<dbReference type="PANTHER" id="PTHR11048">
    <property type="entry name" value="PRENYLTRANSFERASES"/>
    <property type="match status" value="1"/>
</dbReference>
<gene>
    <name evidence="9" type="ORF">METZ01_LOCUS113657</name>
</gene>